<name>A0A0A1YVY8_PSEFL</name>
<dbReference type="SUPFAM" id="SSF51735">
    <property type="entry name" value="NAD(P)-binding Rossmann-fold domains"/>
    <property type="match status" value="1"/>
</dbReference>
<comment type="caution">
    <text evidence="3">The sequence shown here is derived from an EMBL/GenBank/DDBJ whole genome shotgun (WGS) entry which is preliminary data.</text>
</comment>
<sequence length="408" mass="45007">MASNAESSRRLRLGIVGLGRAFTLMLPTFLADRRVQLVGACDPRAQAREQFERDFDAPAFETIEALAADSNVDALYIASPHQFHAEHTHIAAAHRKHVLVEKPMALSLDECDRMIADCADAGVKLIVGHCHSFDTPYLRTRELIGSGKFGAVKMIQALNYTDYLLRPRRPEELSTAEGGGAVFSQAAHQVDVVRLLAGSRATRVRAAVGNWDRARPTEGAYTATLWFENGAFASITYNGYGHFDSDEWMGWIGEMGKPKSPEAYGGARRLLQQVQSADEEARLKAESTYGGTRYVSPSPTDDAMAFQHFGPIIVSCEGGDLKPVADAIMLYGPNSRNRLMLERPAVPRSEVIDELYLALFYGITPLHDGEWARDTLEICLAMLRSNEEQRDVTLGMNAAVTQICENQL</sequence>
<dbReference type="InterPro" id="IPR051450">
    <property type="entry name" value="Gfo/Idh/MocA_Oxidoreductases"/>
</dbReference>
<dbReference type="GO" id="GO:0000166">
    <property type="term" value="F:nucleotide binding"/>
    <property type="evidence" value="ECO:0007669"/>
    <property type="project" value="InterPro"/>
</dbReference>
<protein>
    <submittedName>
        <fullName evidence="3">4,5-dihydroxyphthalate dehydrogenase</fullName>
    </submittedName>
</protein>
<dbReference type="Pfam" id="PF22725">
    <property type="entry name" value="GFO_IDH_MocA_C3"/>
    <property type="match status" value="1"/>
</dbReference>
<dbReference type="RefSeq" id="WP_038850252.1">
    <property type="nucleotide sequence ID" value="NZ_ASGY01000202.1"/>
</dbReference>
<dbReference type="InterPro" id="IPR036291">
    <property type="entry name" value="NAD(P)-bd_dom_sf"/>
</dbReference>
<feature type="domain" description="GFO/IDH/MocA-like oxidoreductase" evidence="2">
    <location>
        <begin position="137"/>
        <end position="248"/>
    </location>
</feature>
<evidence type="ECO:0000259" key="1">
    <source>
        <dbReference type="Pfam" id="PF01408"/>
    </source>
</evidence>
<evidence type="ECO:0000313" key="4">
    <source>
        <dbReference type="Proteomes" id="UP000030060"/>
    </source>
</evidence>
<dbReference type="Gene3D" id="3.40.50.720">
    <property type="entry name" value="NAD(P)-binding Rossmann-like Domain"/>
    <property type="match status" value="1"/>
</dbReference>
<gene>
    <name evidence="3" type="ORF">K814_0126000</name>
</gene>
<proteinExistence type="predicted"/>
<organism evidence="3 4">
    <name type="scientific">Pseudomonas fluorescens LMG 5329</name>
    <dbReference type="NCBI Taxonomy" id="1324332"/>
    <lineage>
        <taxon>Bacteria</taxon>
        <taxon>Pseudomonadati</taxon>
        <taxon>Pseudomonadota</taxon>
        <taxon>Gammaproteobacteria</taxon>
        <taxon>Pseudomonadales</taxon>
        <taxon>Pseudomonadaceae</taxon>
        <taxon>Pseudomonas</taxon>
    </lineage>
</organism>
<dbReference type="EMBL" id="ASGY01000202">
    <property type="protein sequence ID" value="KGE65051.1"/>
    <property type="molecule type" value="Genomic_DNA"/>
</dbReference>
<dbReference type="InterPro" id="IPR000683">
    <property type="entry name" value="Gfo/Idh/MocA-like_OxRdtase_N"/>
</dbReference>
<dbReference type="SUPFAM" id="SSF55347">
    <property type="entry name" value="Glyceraldehyde-3-phosphate dehydrogenase-like, C-terminal domain"/>
    <property type="match status" value="1"/>
</dbReference>
<dbReference type="Proteomes" id="UP000030060">
    <property type="component" value="Unassembled WGS sequence"/>
</dbReference>
<dbReference type="InterPro" id="IPR055170">
    <property type="entry name" value="GFO_IDH_MocA-like_dom"/>
</dbReference>
<dbReference type="OrthoDB" id="9801953at2"/>
<evidence type="ECO:0000313" key="3">
    <source>
        <dbReference type="EMBL" id="KGE65051.1"/>
    </source>
</evidence>
<evidence type="ECO:0000259" key="2">
    <source>
        <dbReference type="Pfam" id="PF22725"/>
    </source>
</evidence>
<dbReference type="PANTHER" id="PTHR43377">
    <property type="entry name" value="BILIVERDIN REDUCTASE A"/>
    <property type="match status" value="1"/>
</dbReference>
<dbReference type="PANTHER" id="PTHR43377:SF1">
    <property type="entry name" value="BILIVERDIN REDUCTASE A"/>
    <property type="match status" value="1"/>
</dbReference>
<dbReference type="Pfam" id="PF01408">
    <property type="entry name" value="GFO_IDH_MocA"/>
    <property type="match status" value="1"/>
</dbReference>
<feature type="domain" description="Gfo/Idh/MocA-like oxidoreductase N-terminal" evidence="1">
    <location>
        <begin position="12"/>
        <end position="129"/>
    </location>
</feature>
<reference evidence="3 4" key="1">
    <citation type="journal article" date="2013" name="Genome Announc.">
        <title>Draft Genome Sequence of Pseudomonas fluorescens LMG 5329, a White Line-Inducing Principle-Producing Bioindicator for the Mushroom Pathogen Pseudomonas tolaasii.</title>
        <authorList>
            <person name="Ghequire M.G."/>
            <person name="Rokni-Zadeh H."/>
            <person name="Zarrineh P."/>
            <person name="De Mot R."/>
        </authorList>
    </citation>
    <scope>NUCLEOTIDE SEQUENCE [LARGE SCALE GENOMIC DNA]</scope>
    <source>
        <strain evidence="3 4">LMG 5329</strain>
    </source>
</reference>
<accession>A0A0A1YVY8</accession>
<dbReference type="AlphaFoldDB" id="A0A0A1YVY8"/>
<dbReference type="Gene3D" id="3.30.360.10">
    <property type="entry name" value="Dihydrodipicolinate Reductase, domain 2"/>
    <property type="match status" value="1"/>
</dbReference>